<dbReference type="AlphaFoldDB" id="A0A9D4CIZ9"/>
<proteinExistence type="predicted"/>
<dbReference type="Proteomes" id="UP000828390">
    <property type="component" value="Unassembled WGS sequence"/>
</dbReference>
<comment type="caution">
    <text evidence="1">The sequence shown here is derived from an EMBL/GenBank/DDBJ whole genome shotgun (WGS) entry which is preliminary data.</text>
</comment>
<accession>A0A9D4CIZ9</accession>
<keyword evidence="2" id="KW-1185">Reference proteome</keyword>
<gene>
    <name evidence="1" type="ORF">DPMN_051225</name>
</gene>
<dbReference type="EMBL" id="JAIWYP010000012">
    <property type="protein sequence ID" value="KAH3725392.1"/>
    <property type="molecule type" value="Genomic_DNA"/>
</dbReference>
<reference evidence="1" key="1">
    <citation type="journal article" date="2019" name="bioRxiv">
        <title>The Genome of the Zebra Mussel, Dreissena polymorpha: A Resource for Invasive Species Research.</title>
        <authorList>
            <person name="McCartney M.A."/>
            <person name="Auch B."/>
            <person name="Kono T."/>
            <person name="Mallez S."/>
            <person name="Zhang Y."/>
            <person name="Obille A."/>
            <person name="Becker A."/>
            <person name="Abrahante J.E."/>
            <person name="Garbe J."/>
            <person name="Badalamenti J.P."/>
            <person name="Herman A."/>
            <person name="Mangelson H."/>
            <person name="Liachko I."/>
            <person name="Sullivan S."/>
            <person name="Sone E.D."/>
            <person name="Koren S."/>
            <person name="Silverstein K.A.T."/>
            <person name="Beckman K.B."/>
            <person name="Gohl D.M."/>
        </authorList>
    </citation>
    <scope>NUCLEOTIDE SEQUENCE</scope>
    <source>
        <strain evidence="1">Duluth1</strain>
        <tissue evidence="1">Whole animal</tissue>
    </source>
</reference>
<name>A0A9D4CIZ9_DREPO</name>
<evidence type="ECO:0000313" key="1">
    <source>
        <dbReference type="EMBL" id="KAH3725392.1"/>
    </source>
</evidence>
<sequence>MQRCPFMFNQEHIYDNKGNGKCVCCRGYPHNPCTGGRLHVSKCERISILADQCSDQHASVNCKLVHKGAGTHEESVTKCVP</sequence>
<reference evidence="1" key="2">
    <citation type="submission" date="2020-11" db="EMBL/GenBank/DDBJ databases">
        <authorList>
            <person name="McCartney M.A."/>
            <person name="Auch B."/>
            <person name="Kono T."/>
            <person name="Mallez S."/>
            <person name="Becker A."/>
            <person name="Gohl D.M."/>
            <person name="Silverstein K.A.T."/>
            <person name="Koren S."/>
            <person name="Bechman K.B."/>
            <person name="Herman A."/>
            <person name="Abrahante J.E."/>
            <person name="Garbe J."/>
        </authorList>
    </citation>
    <scope>NUCLEOTIDE SEQUENCE</scope>
    <source>
        <strain evidence="1">Duluth1</strain>
        <tissue evidence="1">Whole animal</tissue>
    </source>
</reference>
<evidence type="ECO:0000313" key="2">
    <source>
        <dbReference type="Proteomes" id="UP000828390"/>
    </source>
</evidence>
<protein>
    <submittedName>
        <fullName evidence="1">Uncharacterized protein</fullName>
    </submittedName>
</protein>
<organism evidence="1 2">
    <name type="scientific">Dreissena polymorpha</name>
    <name type="common">Zebra mussel</name>
    <name type="synonym">Mytilus polymorpha</name>
    <dbReference type="NCBI Taxonomy" id="45954"/>
    <lineage>
        <taxon>Eukaryota</taxon>
        <taxon>Metazoa</taxon>
        <taxon>Spiralia</taxon>
        <taxon>Lophotrochozoa</taxon>
        <taxon>Mollusca</taxon>
        <taxon>Bivalvia</taxon>
        <taxon>Autobranchia</taxon>
        <taxon>Heteroconchia</taxon>
        <taxon>Euheterodonta</taxon>
        <taxon>Imparidentia</taxon>
        <taxon>Neoheterodontei</taxon>
        <taxon>Myida</taxon>
        <taxon>Dreissenoidea</taxon>
        <taxon>Dreissenidae</taxon>
        <taxon>Dreissena</taxon>
    </lineage>
</organism>